<keyword evidence="3" id="KW-1003">Cell membrane</keyword>
<dbReference type="GO" id="GO:0005886">
    <property type="term" value="C:plasma membrane"/>
    <property type="evidence" value="ECO:0007669"/>
    <property type="project" value="UniProtKB-SubCell"/>
</dbReference>
<dbReference type="Proteomes" id="UP001290462">
    <property type="component" value="Unassembled WGS sequence"/>
</dbReference>
<feature type="transmembrane region" description="Helical" evidence="9">
    <location>
        <begin position="49"/>
        <end position="74"/>
    </location>
</feature>
<dbReference type="InterPro" id="IPR036640">
    <property type="entry name" value="ABC1_TM_sf"/>
</dbReference>
<evidence type="ECO:0000256" key="2">
    <source>
        <dbReference type="ARBA" id="ARBA00022448"/>
    </source>
</evidence>
<comment type="subcellular location">
    <subcellularLocation>
        <location evidence="1">Cell membrane</location>
        <topology evidence="1">Multi-pass membrane protein</topology>
    </subcellularLocation>
</comment>
<evidence type="ECO:0000256" key="9">
    <source>
        <dbReference type="SAM" id="Phobius"/>
    </source>
</evidence>
<dbReference type="Pfam" id="PF00664">
    <property type="entry name" value="ABC_membrane"/>
    <property type="match status" value="1"/>
</dbReference>
<evidence type="ECO:0000256" key="6">
    <source>
        <dbReference type="ARBA" id="ARBA00022840"/>
    </source>
</evidence>
<dbReference type="EMBL" id="JAVBVO010000001">
    <property type="protein sequence ID" value="MDZ5757306.1"/>
    <property type="molecule type" value="Genomic_DNA"/>
</dbReference>
<dbReference type="InterPro" id="IPR011527">
    <property type="entry name" value="ABC1_TM_dom"/>
</dbReference>
<dbReference type="PROSITE" id="PS00211">
    <property type="entry name" value="ABC_TRANSPORTER_1"/>
    <property type="match status" value="1"/>
</dbReference>
<proteinExistence type="predicted"/>
<dbReference type="PROSITE" id="PS50929">
    <property type="entry name" value="ABC_TM1F"/>
    <property type="match status" value="1"/>
</dbReference>
<dbReference type="PANTHER" id="PTHR43394:SF1">
    <property type="entry name" value="ATP-BINDING CASSETTE SUB-FAMILY B MEMBER 10, MITOCHONDRIAL"/>
    <property type="match status" value="1"/>
</dbReference>
<dbReference type="AlphaFoldDB" id="A0AAW9JX76"/>
<dbReference type="InterPro" id="IPR027417">
    <property type="entry name" value="P-loop_NTPase"/>
</dbReference>
<reference evidence="12" key="1">
    <citation type="submission" date="2023-08" db="EMBL/GenBank/DDBJ databases">
        <title>Genomic characterization of piscicolin 126 produced by Carnobacterium maltaromaticum CM22 strain isolated from salmon (Salmo salar).</title>
        <authorList>
            <person name="Gonzalez-Gragera E."/>
            <person name="Garcia-Lopez J.D."/>
            <person name="Teso-Perez C."/>
            <person name="Gimenez-Hernandez I."/>
            <person name="Peralta-Sanchez J.M."/>
            <person name="Valdivia E."/>
            <person name="Montalban-Lopez M."/>
            <person name="Martin-Platero A.M."/>
            <person name="Banos A."/>
            <person name="Martinez-Bueno M."/>
        </authorList>
    </citation>
    <scope>NUCLEOTIDE SEQUENCE</scope>
    <source>
        <strain evidence="12">CM22</strain>
    </source>
</reference>
<dbReference type="CDD" id="cd18548">
    <property type="entry name" value="ABC_6TM_Tm287_like"/>
    <property type="match status" value="1"/>
</dbReference>
<dbReference type="Gene3D" id="1.20.1560.10">
    <property type="entry name" value="ABC transporter type 1, transmembrane domain"/>
    <property type="match status" value="1"/>
</dbReference>
<dbReference type="FunFam" id="3.40.50.300:FF:000854">
    <property type="entry name" value="Multidrug ABC transporter ATP-binding protein"/>
    <property type="match status" value="1"/>
</dbReference>
<protein>
    <submittedName>
        <fullName evidence="12">ABC transporter ATP-binding protein</fullName>
    </submittedName>
</protein>
<name>A0AAW9JX76_CARML</name>
<keyword evidence="6 12" id="KW-0067">ATP-binding</keyword>
<evidence type="ECO:0000256" key="3">
    <source>
        <dbReference type="ARBA" id="ARBA00022475"/>
    </source>
</evidence>
<evidence type="ECO:0000256" key="5">
    <source>
        <dbReference type="ARBA" id="ARBA00022741"/>
    </source>
</evidence>
<evidence type="ECO:0000259" key="10">
    <source>
        <dbReference type="PROSITE" id="PS50893"/>
    </source>
</evidence>
<feature type="domain" description="ABC transporter" evidence="10">
    <location>
        <begin position="331"/>
        <end position="566"/>
    </location>
</feature>
<feature type="transmembrane region" description="Helical" evidence="9">
    <location>
        <begin position="233"/>
        <end position="256"/>
    </location>
</feature>
<dbReference type="InterPro" id="IPR039421">
    <property type="entry name" value="Type_1_exporter"/>
</dbReference>
<evidence type="ECO:0000256" key="7">
    <source>
        <dbReference type="ARBA" id="ARBA00022989"/>
    </source>
</evidence>
<keyword evidence="4 9" id="KW-0812">Transmembrane</keyword>
<feature type="transmembrane region" description="Helical" evidence="9">
    <location>
        <begin position="276"/>
        <end position="294"/>
    </location>
</feature>
<evidence type="ECO:0000259" key="11">
    <source>
        <dbReference type="PROSITE" id="PS50929"/>
    </source>
</evidence>
<keyword evidence="7 9" id="KW-1133">Transmembrane helix</keyword>
<keyword evidence="8 9" id="KW-0472">Membrane</keyword>
<dbReference type="PROSITE" id="PS50893">
    <property type="entry name" value="ABC_TRANSPORTER_2"/>
    <property type="match status" value="1"/>
</dbReference>
<evidence type="ECO:0000256" key="4">
    <source>
        <dbReference type="ARBA" id="ARBA00022692"/>
    </source>
</evidence>
<dbReference type="InterPro" id="IPR003439">
    <property type="entry name" value="ABC_transporter-like_ATP-bd"/>
</dbReference>
<dbReference type="GO" id="GO:0016887">
    <property type="term" value="F:ATP hydrolysis activity"/>
    <property type="evidence" value="ECO:0007669"/>
    <property type="project" value="InterPro"/>
</dbReference>
<evidence type="ECO:0000313" key="13">
    <source>
        <dbReference type="Proteomes" id="UP001290462"/>
    </source>
</evidence>
<sequence>MLKLAKRMSFWAVAGAVVFMIIQVVSDLYLPTLTADIINNGVAKGDTDYIWSVGFKMLGFSLISIAAATGNVFLAARQSQKLGKTLRSEIYTKVTNFSNDEIDEIGTASLITRTTNDVIQIQNVVMMFLRMMIMAPIMLIGASFLAYSKDGQLTQIFLYVLPILAIFIGVVMFFAVPLFKAIQKKTDKLNLVFREGLTGIRVIRAFNRSKSETERFAEANKDFMDTSIKVNTIMSLMLPVMTFIMSGTNIAIIWFGGQYIGNGTLEVGNLLAFMTYAMQILMSFMMLSMVFIFIPRGQASAVRINEVLNMDSKIKDPENPAKLPAEKQGTLDFNHVDFRYTGAENLALKDIDFHGKNGQTIAIIGGTGSGKSTLSNLLGRFYDVENGSIEINGVDIRQMKQQDLRDAVGYVPQKAMLFTGTIRENLKYGNPDATDEELWHALEIAQSKNFVAAMPEGLDSYVEQGGGNFSGGQKQRLCIARALVKKADIYVFDDSFSALDFKTDAALRKALKPETRESVVVLVAQRISTVIDADIILVLDEGQLVGQGTHEDLKATNETYQEIINSQLRGEEI</sequence>
<evidence type="ECO:0000256" key="1">
    <source>
        <dbReference type="ARBA" id="ARBA00004651"/>
    </source>
</evidence>
<accession>A0AAW9JX76</accession>
<feature type="transmembrane region" description="Helical" evidence="9">
    <location>
        <begin position="159"/>
        <end position="179"/>
    </location>
</feature>
<feature type="transmembrane region" description="Helical" evidence="9">
    <location>
        <begin position="128"/>
        <end position="147"/>
    </location>
</feature>
<dbReference type="SUPFAM" id="SSF90123">
    <property type="entry name" value="ABC transporter transmembrane region"/>
    <property type="match status" value="1"/>
</dbReference>
<dbReference type="SUPFAM" id="SSF52540">
    <property type="entry name" value="P-loop containing nucleoside triphosphate hydrolases"/>
    <property type="match status" value="1"/>
</dbReference>
<gene>
    <name evidence="12" type="ORF">RAK27_01385</name>
</gene>
<dbReference type="InterPro" id="IPR003593">
    <property type="entry name" value="AAA+_ATPase"/>
</dbReference>
<feature type="domain" description="ABC transmembrane type-1" evidence="11">
    <location>
        <begin position="14"/>
        <end position="296"/>
    </location>
</feature>
<organism evidence="12 13">
    <name type="scientific">Carnobacterium maltaromaticum</name>
    <name type="common">Carnobacterium piscicola</name>
    <dbReference type="NCBI Taxonomy" id="2751"/>
    <lineage>
        <taxon>Bacteria</taxon>
        <taxon>Bacillati</taxon>
        <taxon>Bacillota</taxon>
        <taxon>Bacilli</taxon>
        <taxon>Lactobacillales</taxon>
        <taxon>Carnobacteriaceae</taxon>
        <taxon>Carnobacterium</taxon>
    </lineage>
</organism>
<dbReference type="Gene3D" id="3.40.50.300">
    <property type="entry name" value="P-loop containing nucleotide triphosphate hydrolases"/>
    <property type="match status" value="1"/>
</dbReference>
<evidence type="ECO:0000313" key="12">
    <source>
        <dbReference type="EMBL" id="MDZ5757306.1"/>
    </source>
</evidence>
<dbReference type="GeneID" id="83606886"/>
<dbReference type="GO" id="GO:0015421">
    <property type="term" value="F:ABC-type oligopeptide transporter activity"/>
    <property type="evidence" value="ECO:0007669"/>
    <property type="project" value="TreeGrafter"/>
</dbReference>
<dbReference type="RefSeq" id="WP_010049471.1">
    <property type="nucleotide sequence ID" value="NZ_BJOJ01000026.1"/>
</dbReference>
<dbReference type="GO" id="GO:0005524">
    <property type="term" value="F:ATP binding"/>
    <property type="evidence" value="ECO:0007669"/>
    <property type="project" value="UniProtKB-KW"/>
</dbReference>
<dbReference type="InterPro" id="IPR017871">
    <property type="entry name" value="ABC_transporter-like_CS"/>
</dbReference>
<dbReference type="SMART" id="SM00382">
    <property type="entry name" value="AAA"/>
    <property type="match status" value="1"/>
</dbReference>
<comment type="caution">
    <text evidence="12">The sequence shown here is derived from an EMBL/GenBank/DDBJ whole genome shotgun (WGS) entry which is preliminary data.</text>
</comment>
<dbReference type="Pfam" id="PF00005">
    <property type="entry name" value="ABC_tran"/>
    <property type="match status" value="1"/>
</dbReference>
<keyword evidence="2" id="KW-0813">Transport</keyword>
<evidence type="ECO:0000256" key="8">
    <source>
        <dbReference type="ARBA" id="ARBA00023136"/>
    </source>
</evidence>
<feature type="transmembrane region" description="Helical" evidence="9">
    <location>
        <begin position="9"/>
        <end position="29"/>
    </location>
</feature>
<keyword evidence="5" id="KW-0547">Nucleotide-binding</keyword>
<dbReference type="PANTHER" id="PTHR43394">
    <property type="entry name" value="ATP-DEPENDENT PERMEASE MDL1, MITOCHONDRIAL"/>
    <property type="match status" value="1"/>
</dbReference>